<dbReference type="VEuPathDB" id="CryptoDB:Cvel_19506"/>
<dbReference type="AlphaFoldDB" id="A0A0G4FZV5"/>
<proteinExistence type="predicted"/>
<dbReference type="EMBL" id="CDMZ01000758">
    <property type="protein sequence ID" value="CEM20926.1"/>
    <property type="molecule type" value="Genomic_DNA"/>
</dbReference>
<reference evidence="2" key="1">
    <citation type="submission" date="2014-11" db="EMBL/GenBank/DDBJ databases">
        <authorList>
            <person name="Otto D Thomas"/>
            <person name="Naeem Raeece"/>
        </authorList>
    </citation>
    <scope>NUCLEOTIDE SEQUENCE</scope>
</reference>
<protein>
    <submittedName>
        <fullName evidence="2">Uncharacterized protein</fullName>
    </submittedName>
</protein>
<dbReference type="Gene3D" id="3.80.10.10">
    <property type="entry name" value="Ribonuclease Inhibitor"/>
    <property type="match status" value="1"/>
</dbReference>
<evidence type="ECO:0000313" key="2">
    <source>
        <dbReference type="EMBL" id="CEM20926.1"/>
    </source>
</evidence>
<evidence type="ECO:0000256" key="1">
    <source>
        <dbReference type="SAM" id="MobiDB-lite"/>
    </source>
</evidence>
<gene>
    <name evidence="2" type="ORF">Cvel_19506</name>
</gene>
<sequence length="510" mass="56367">MASVEKDPLCVLINHAYPAGDVALALSCCRSSFGAAWLALYMVKKDSGIVLRRFLGQVWARGGQRGPRVKDLTFTAANIDSTKAERLVEAMPLWIESVTLRGSSVSDQTRRHSRFDQGSPSVGHESHQGGSFSLAEKPGFGGGAFRCKRRGTFGEILDKTFLPSVYRLSVDFSRTIGLQSDVGWNAGDQTVSRSFDKLVNALADSDKRPPIKQLNLPWVSCFGTVRNARALASTAFPPFERLDAYVEGEAAVAFLETLAERAEEGMADGEEKRGGGGRGKFETLDLHLNLWNRIEDWTLVASLLPRARLCTLRQLHLWRVRMGEEGSLGSTLGQMVRQGDLCLLESLRMDMCWSSREDMRLMMESVYESEKGLPKLESIQFFCTAACGMFFLASALGMGKLPRLKRLHVSVGQMDDQDVLAFADLVQTNDLPSLTHLIFASNPHITEAGLRGFVDALTPSSFPNVQQIDFSRSGVTGSLPAIRDRIPLERLKKLITWELKGREDVESAEN</sequence>
<organism evidence="2">
    <name type="scientific">Chromera velia CCMP2878</name>
    <dbReference type="NCBI Taxonomy" id="1169474"/>
    <lineage>
        <taxon>Eukaryota</taxon>
        <taxon>Sar</taxon>
        <taxon>Alveolata</taxon>
        <taxon>Colpodellida</taxon>
        <taxon>Chromeraceae</taxon>
        <taxon>Chromera</taxon>
    </lineage>
</organism>
<accession>A0A0G4FZV5</accession>
<name>A0A0G4FZV5_9ALVE</name>
<dbReference type="SUPFAM" id="SSF52047">
    <property type="entry name" value="RNI-like"/>
    <property type="match status" value="1"/>
</dbReference>
<dbReference type="PhylomeDB" id="A0A0G4FZV5"/>
<feature type="region of interest" description="Disordered" evidence="1">
    <location>
        <begin position="105"/>
        <end position="133"/>
    </location>
</feature>
<dbReference type="InterPro" id="IPR032675">
    <property type="entry name" value="LRR_dom_sf"/>
</dbReference>